<feature type="domain" description="Polyphosphate kinase-2-related" evidence="1">
    <location>
        <begin position="1"/>
        <end position="93"/>
    </location>
</feature>
<accession>A0A5E6WUQ5</accession>
<dbReference type="InterPro" id="IPR027417">
    <property type="entry name" value="P-loop_NTPase"/>
</dbReference>
<dbReference type="Proteomes" id="UP000399692">
    <property type="component" value="Unassembled WGS sequence"/>
</dbReference>
<name>A0A5E6WUQ5_PSEFL</name>
<dbReference type="EMBL" id="CABVHF010000043">
    <property type="protein sequence ID" value="VVN32559.1"/>
    <property type="molecule type" value="Genomic_DNA"/>
</dbReference>
<evidence type="ECO:0000313" key="2">
    <source>
        <dbReference type="EMBL" id="VVN32559.1"/>
    </source>
</evidence>
<dbReference type="PANTHER" id="PTHR34383">
    <property type="entry name" value="POLYPHOSPHATE:AMP PHOSPHOTRANSFERASE-RELATED"/>
    <property type="match status" value="1"/>
</dbReference>
<evidence type="ECO:0000313" key="4">
    <source>
        <dbReference type="Proteomes" id="UP000399692"/>
    </source>
</evidence>
<proteinExistence type="predicted"/>
<organism evidence="2 4">
    <name type="scientific">Pseudomonas fluorescens</name>
    <dbReference type="NCBI Taxonomy" id="294"/>
    <lineage>
        <taxon>Bacteria</taxon>
        <taxon>Pseudomonadati</taxon>
        <taxon>Pseudomonadota</taxon>
        <taxon>Gammaproteobacteria</taxon>
        <taxon>Pseudomonadales</taxon>
        <taxon>Pseudomonadaceae</taxon>
        <taxon>Pseudomonas</taxon>
    </lineage>
</organism>
<dbReference type="SUPFAM" id="SSF52540">
    <property type="entry name" value="P-loop containing nucleoside triphosphate hydrolases"/>
    <property type="match status" value="1"/>
</dbReference>
<dbReference type="PANTHER" id="PTHR34383:SF3">
    <property type="entry name" value="POLYPHOSPHATE:AMP PHOSPHOTRANSFERASE"/>
    <property type="match status" value="1"/>
</dbReference>
<reference evidence="2 4" key="1">
    <citation type="submission" date="2019-09" db="EMBL/GenBank/DDBJ databases">
        <authorList>
            <person name="Chandra G."/>
            <person name="Truman W A."/>
        </authorList>
    </citation>
    <scope>NUCLEOTIDE SEQUENCE [LARGE SCALE GENOMIC DNA]</scope>
    <source>
        <strain evidence="2">PS631</strain>
    </source>
</reference>
<sequence length="96" mass="11613">MVVVKFWLAIDQQTQLERFEEREQIPFKRYKITEDDWRNREKWDVYTEAVGDMVDRTSTEIAPWTLVEANDKRWARVKVLRTINEALEAAFAKHKK</sequence>
<dbReference type="GO" id="GO:0016740">
    <property type="term" value="F:transferase activity"/>
    <property type="evidence" value="ECO:0007669"/>
    <property type="project" value="UniProtKB-KW"/>
</dbReference>
<dbReference type="AlphaFoldDB" id="A0A5E6WUQ5"/>
<dbReference type="EMBL" id="CABVHF010000044">
    <property type="protein sequence ID" value="VVN32619.1"/>
    <property type="molecule type" value="Genomic_DNA"/>
</dbReference>
<dbReference type="EC" id="2.7.4.-" evidence="2"/>
<dbReference type="Pfam" id="PF03976">
    <property type="entry name" value="PPK2"/>
    <property type="match status" value="1"/>
</dbReference>
<protein>
    <submittedName>
        <fullName evidence="2">Polyphosphate:AMP phosphotransferase</fullName>
        <ecNumber evidence="2">2.7.4.-</ecNumber>
    </submittedName>
</protein>
<gene>
    <name evidence="2" type="ORF">PS631_04993</name>
    <name evidence="3" type="ORF">PS631_04996</name>
</gene>
<dbReference type="Gene3D" id="3.40.50.300">
    <property type="entry name" value="P-loop containing nucleotide triphosphate hydrolases"/>
    <property type="match status" value="1"/>
</dbReference>
<evidence type="ECO:0000313" key="3">
    <source>
        <dbReference type="EMBL" id="VVN32619.1"/>
    </source>
</evidence>
<dbReference type="InterPro" id="IPR022488">
    <property type="entry name" value="PPK2-related"/>
</dbReference>
<evidence type="ECO:0000259" key="1">
    <source>
        <dbReference type="Pfam" id="PF03976"/>
    </source>
</evidence>
<keyword evidence="2" id="KW-0808">Transferase</keyword>